<evidence type="ECO:0000313" key="5">
    <source>
        <dbReference type="WBParaSite" id="Hba_01231"/>
    </source>
</evidence>
<organism evidence="4 5">
    <name type="scientific">Heterorhabditis bacteriophora</name>
    <name type="common">Entomopathogenic nematode worm</name>
    <dbReference type="NCBI Taxonomy" id="37862"/>
    <lineage>
        <taxon>Eukaryota</taxon>
        <taxon>Metazoa</taxon>
        <taxon>Ecdysozoa</taxon>
        <taxon>Nematoda</taxon>
        <taxon>Chromadorea</taxon>
        <taxon>Rhabditida</taxon>
        <taxon>Rhabditina</taxon>
        <taxon>Rhabditomorpha</taxon>
        <taxon>Strongyloidea</taxon>
        <taxon>Heterorhabditidae</taxon>
        <taxon>Heterorhabditis</taxon>
    </lineage>
</organism>
<evidence type="ECO:0000313" key="4">
    <source>
        <dbReference type="Proteomes" id="UP000095283"/>
    </source>
</evidence>
<proteinExistence type="predicted"/>
<feature type="domain" description="SWIM-type" evidence="3">
    <location>
        <begin position="172"/>
        <end position="207"/>
    </location>
</feature>
<keyword evidence="1" id="KW-0479">Metal-binding</keyword>
<keyword evidence="1" id="KW-0863">Zinc-finger</keyword>
<keyword evidence="1" id="KW-0862">Zinc</keyword>
<feature type="region of interest" description="Disordered" evidence="2">
    <location>
        <begin position="1"/>
        <end position="33"/>
    </location>
</feature>
<reference evidence="5" key="1">
    <citation type="submission" date="2016-11" db="UniProtKB">
        <authorList>
            <consortium name="WormBaseParasite"/>
        </authorList>
    </citation>
    <scope>IDENTIFICATION</scope>
</reference>
<evidence type="ECO:0000256" key="2">
    <source>
        <dbReference type="SAM" id="MobiDB-lite"/>
    </source>
</evidence>
<sequence length="282" mass="31782">MAAEDDWLVQAAEQEAGTGIPHPAHDRDNFSFEDSDRFEGDSECSWVSNESLNQNWRGWANSSGADSNTIQPNISSVYPYHYAHSGRYSSSSTNTVVHNRSSRSEKVCSATSSVLSLAEISARVCAEELSFDLLEYTYQEICRQREKVDDPYGQISHSVSFNFCKLPVTNAHTIFSYIKCRVVSCACSCDTKSAWCQHVVALCLFRLNQPNHVQYRVTIWDSVNELPSAKLKKFAQYLINELPREVCNFPLLLLPIIKYFVLVKVSFSGIIKLVVKATNINL</sequence>
<dbReference type="AlphaFoldDB" id="A0A1I7W9A1"/>
<dbReference type="GO" id="GO:0031462">
    <property type="term" value="C:Cul2-RING ubiquitin ligase complex"/>
    <property type="evidence" value="ECO:0007669"/>
    <property type="project" value="TreeGrafter"/>
</dbReference>
<feature type="compositionally biased region" description="Basic and acidic residues" evidence="2">
    <location>
        <begin position="23"/>
        <end position="33"/>
    </location>
</feature>
<dbReference type="GO" id="GO:0008270">
    <property type="term" value="F:zinc ion binding"/>
    <property type="evidence" value="ECO:0007669"/>
    <property type="project" value="UniProtKB-KW"/>
</dbReference>
<dbReference type="Proteomes" id="UP000095283">
    <property type="component" value="Unplaced"/>
</dbReference>
<evidence type="ECO:0000256" key="1">
    <source>
        <dbReference type="PROSITE-ProRule" id="PRU00325"/>
    </source>
</evidence>
<dbReference type="PROSITE" id="PS50966">
    <property type="entry name" value="ZF_SWIM"/>
    <property type="match status" value="1"/>
</dbReference>
<keyword evidence="4" id="KW-1185">Reference proteome</keyword>
<name>A0A1I7W9A1_HETBA</name>
<accession>A0A1I7W9A1</accession>
<evidence type="ECO:0000259" key="3">
    <source>
        <dbReference type="PROSITE" id="PS50966"/>
    </source>
</evidence>
<dbReference type="PANTHER" id="PTHR22619:SF1">
    <property type="entry name" value="ZINC FINGER SWIM DOMAIN-CONTAINING PROTEIN 8"/>
    <property type="match status" value="1"/>
</dbReference>
<dbReference type="InterPro" id="IPR007527">
    <property type="entry name" value="Znf_SWIM"/>
</dbReference>
<protein>
    <submittedName>
        <fullName evidence="5">SWIM-type domain-containing protein</fullName>
    </submittedName>
</protein>
<dbReference type="PANTHER" id="PTHR22619">
    <property type="entry name" value="ZINC FINGER SWIM DOMAIN CONTAINING PROTEIN 4, 5, 6"/>
    <property type="match status" value="1"/>
</dbReference>
<dbReference type="WBParaSite" id="Hba_01231">
    <property type="protein sequence ID" value="Hba_01231"/>
    <property type="gene ID" value="Hba_01231"/>
</dbReference>